<name>A0A1G2D018_9BACT</name>
<dbReference type="Gene3D" id="1.10.245.10">
    <property type="entry name" value="SWIB/MDM2 domain"/>
    <property type="match status" value="1"/>
</dbReference>
<dbReference type="Proteomes" id="UP000177122">
    <property type="component" value="Unassembled WGS sequence"/>
</dbReference>
<comment type="caution">
    <text evidence="2">The sequence shown here is derived from an EMBL/GenBank/DDBJ whole genome shotgun (WGS) entry which is preliminary data.</text>
</comment>
<dbReference type="InterPro" id="IPR003121">
    <property type="entry name" value="SWIB_MDM2_domain"/>
</dbReference>
<dbReference type="SUPFAM" id="SSF47592">
    <property type="entry name" value="SWIB/MDM2 domain"/>
    <property type="match status" value="1"/>
</dbReference>
<dbReference type="AlphaFoldDB" id="A0A1G2D018"/>
<reference evidence="2 3" key="1">
    <citation type="journal article" date="2016" name="Nat. Commun.">
        <title>Thousands of microbial genomes shed light on interconnected biogeochemical processes in an aquifer system.</title>
        <authorList>
            <person name="Anantharaman K."/>
            <person name="Brown C.T."/>
            <person name="Hug L.A."/>
            <person name="Sharon I."/>
            <person name="Castelle C.J."/>
            <person name="Probst A.J."/>
            <person name="Thomas B.C."/>
            <person name="Singh A."/>
            <person name="Wilkins M.J."/>
            <person name="Karaoz U."/>
            <person name="Brodie E.L."/>
            <person name="Williams K.H."/>
            <person name="Hubbard S.S."/>
            <person name="Banfield J.F."/>
        </authorList>
    </citation>
    <scope>NUCLEOTIDE SEQUENCE [LARGE SCALE GENOMIC DNA]</scope>
</reference>
<dbReference type="SMART" id="SM00151">
    <property type="entry name" value="SWIB"/>
    <property type="match status" value="1"/>
</dbReference>
<dbReference type="InterPro" id="IPR036885">
    <property type="entry name" value="SWIB_MDM2_dom_sf"/>
</dbReference>
<dbReference type="PROSITE" id="PS51925">
    <property type="entry name" value="SWIB_MDM2"/>
    <property type="match status" value="1"/>
</dbReference>
<dbReference type="Pfam" id="PF02201">
    <property type="entry name" value="SWIB"/>
    <property type="match status" value="1"/>
</dbReference>
<organism evidence="2 3">
    <name type="scientific">Candidatus Lloydbacteria bacterium RIFCSPHIGHO2_01_FULL_49_22</name>
    <dbReference type="NCBI Taxonomy" id="1798658"/>
    <lineage>
        <taxon>Bacteria</taxon>
        <taxon>Candidatus Lloydiibacteriota</taxon>
    </lineage>
</organism>
<protein>
    <recommendedName>
        <fullName evidence="1">DM2 domain-containing protein</fullName>
    </recommendedName>
</protein>
<gene>
    <name evidence="2" type="ORF">A2845_01635</name>
</gene>
<dbReference type="EMBL" id="MHLI01000005">
    <property type="protein sequence ID" value="OGZ06098.1"/>
    <property type="molecule type" value="Genomic_DNA"/>
</dbReference>
<proteinExistence type="predicted"/>
<evidence type="ECO:0000313" key="2">
    <source>
        <dbReference type="EMBL" id="OGZ06098.1"/>
    </source>
</evidence>
<evidence type="ECO:0000259" key="1">
    <source>
        <dbReference type="PROSITE" id="PS51925"/>
    </source>
</evidence>
<sequence>MAAKKVAAKKAVAKKAVAKKAVAKKPAAKKVNSAFMKPMTISAELALVVGKGPMPRSEVVKKLWVYIKKHDLQDAKNKRNINGDAALVAVFGGKKTVNMFEMTKLVSKHLS</sequence>
<dbReference type="PANTHER" id="PTHR13844">
    <property type="entry name" value="SWI/SNF-RELATED MATRIX-ASSOCIATED ACTIN-DEPENDENT REGULATOR OF CHROMATIN SUBFAMILY D"/>
    <property type="match status" value="1"/>
</dbReference>
<dbReference type="CDD" id="cd10567">
    <property type="entry name" value="SWIB-MDM2_like"/>
    <property type="match status" value="1"/>
</dbReference>
<feature type="domain" description="DM2" evidence="1">
    <location>
        <begin position="34"/>
        <end position="111"/>
    </location>
</feature>
<evidence type="ECO:0000313" key="3">
    <source>
        <dbReference type="Proteomes" id="UP000177122"/>
    </source>
</evidence>
<dbReference type="InterPro" id="IPR019835">
    <property type="entry name" value="SWIB_domain"/>
</dbReference>
<accession>A0A1G2D018</accession>